<accession>A0A9W4GY29</accession>
<keyword evidence="3" id="KW-1185">Reference proteome</keyword>
<evidence type="ECO:0000256" key="1">
    <source>
        <dbReference type="SAM" id="MobiDB-lite"/>
    </source>
</evidence>
<proteinExistence type="predicted"/>
<comment type="caution">
    <text evidence="2">The sequence shown here is derived from an EMBL/GenBank/DDBJ whole genome shotgun (WGS) entry which is preliminary data.</text>
</comment>
<reference evidence="2" key="1">
    <citation type="submission" date="2021-06" db="EMBL/GenBank/DDBJ databases">
        <authorList>
            <person name="Arsene-Ploetze F."/>
        </authorList>
    </citation>
    <scope>NUCLEOTIDE SEQUENCE</scope>
    <source>
        <strain evidence="2">SBRY1</strain>
    </source>
</reference>
<protein>
    <submittedName>
        <fullName evidence="2">Uncharacterized protein</fullName>
    </submittedName>
</protein>
<name>A0A9W4GY29_9ACTN</name>
<dbReference type="Proteomes" id="UP001153328">
    <property type="component" value="Unassembled WGS sequence"/>
</dbReference>
<feature type="region of interest" description="Disordered" evidence="1">
    <location>
        <begin position="1"/>
        <end position="81"/>
    </location>
</feature>
<evidence type="ECO:0000313" key="2">
    <source>
        <dbReference type="EMBL" id="CAG7607892.1"/>
    </source>
</evidence>
<feature type="compositionally biased region" description="Low complexity" evidence="1">
    <location>
        <begin position="52"/>
        <end position="74"/>
    </location>
</feature>
<gene>
    <name evidence="2" type="ORF">SBRY_11087</name>
</gene>
<feature type="compositionally biased region" description="Basic residues" evidence="1">
    <location>
        <begin position="8"/>
        <end position="19"/>
    </location>
</feature>
<sequence length="81" mass="8676">MRVQLLARRPRRLPARLARRGVDAGAQHRRAALRRQRGDPAGPDQDRGVALARAPAQPHHDAAAAVGGVAAPGPRLTRADR</sequence>
<evidence type="ECO:0000313" key="3">
    <source>
        <dbReference type="Proteomes" id="UP001153328"/>
    </source>
</evidence>
<dbReference type="AlphaFoldDB" id="A0A9W4GY29"/>
<organism evidence="2 3">
    <name type="scientific">Actinacidiphila bryophytorum</name>
    <dbReference type="NCBI Taxonomy" id="1436133"/>
    <lineage>
        <taxon>Bacteria</taxon>
        <taxon>Bacillati</taxon>
        <taxon>Actinomycetota</taxon>
        <taxon>Actinomycetes</taxon>
        <taxon>Kitasatosporales</taxon>
        <taxon>Streptomycetaceae</taxon>
        <taxon>Actinacidiphila</taxon>
    </lineage>
</organism>
<dbReference type="EMBL" id="CAJVAX010000001">
    <property type="protein sequence ID" value="CAG7607892.1"/>
    <property type="molecule type" value="Genomic_DNA"/>
</dbReference>